<keyword evidence="4" id="KW-0064">Aspartyl protease</keyword>
<keyword evidence="6" id="KW-1133">Transmembrane helix</keyword>
<dbReference type="Pfam" id="PF00665">
    <property type="entry name" value="rve"/>
    <property type="match status" value="1"/>
</dbReference>
<dbReference type="Gene3D" id="2.60.40.2310">
    <property type="match status" value="1"/>
</dbReference>
<dbReference type="EMBL" id="OIVN01002170">
    <property type="protein sequence ID" value="SPD01209.1"/>
    <property type="molecule type" value="Genomic_DNA"/>
</dbReference>
<dbReference type="InterPro" id="IPR025724">
    <property type="entry name" value="GAG-pre-integrase_dom"/>
</dbReference>
<dbReference type="InterPro" id="IPR036397">
    <property type="entry name" value="RNaseH_sf"/>
</dbReference>
<organism evidence="9">
    <name type="scientific">Fagus sylvatica</name>
    <name type="common">Beechnut</name>
    <dbReference type="NCBI Taxonomy" id="28930"/>
    <lineage>
        <taxon>Eukaryota</taxon>
        <taxon>Viridiplantae</taxon>
        <taxon>Streptophyta</taxon>
        <taxon>Embryophyta</taxon>
        <taxon>Tracheophyta</taxon>
        <taxon>Spermatophyta</taxon>
        <taxon>Magnoliopsida</taxon>
        <taxon>eudicotyledons</taxon>
        <taxon>Gunneridae</taxon>
        <taxon>Pentapetalae</taxon>
        <taxon>rosids</taxon>
        <taxon>fabids</taxon>
        <taxon>Fagales</taxon>
        <taxon>Fagaceae</taxon>
        <taxon>Fagus</taxon>
    </lineage>
</organism>
<dbReference type="PROSITE" id="PS50994">
    <property type="entry name" value="INTEGRASE"/>
    <property type="match status" value="1"/>
</dbReference>
<keyword evidence="4" id="KW-0378">Hydrolase</keyword>
<dbReference type="GO" id="GO:0005576">
    <property type="term" value="C:extracellular region"/>
    <property type="evidence" value="ECO:0007669"/>
    <property type="project" value="UniProtKB-SubCell"/>
</dbReference>
<keyword evidence="4" id="KW-0645">Protease</keyword>
<protein>
    <recommendedName>
        <fullName evidence="8">Integrase catalytic domain-containing protein</fullName>
    </recommendedName>
</protein>
<dbReference type="InterPro" id="IPR036852">
    <property type="entry name" value="Peptidase_S8/S53_dom_sf"/>
</dbReference>
<feature type="domain" description="Integrase catalytic" evidence="8">
    <location>
        <begin position="784"/>
        <end position="950"/>
    </location>
</feature>
<dbReference type="InterPro" id="IPR045051">
    <property type="entry name" value="SBT"/>
</dbReference>
<dbReference type="Gene3D" id="3.40.50.200">
    <property type="entry name" value="Peptidase S8/S53 domain"/>
    <property type="match status" value="3"/>
</dbReference>
<evidence type="ECO:0000259" key="8">
    <source>
        <dbReference type="PROSITE" id="PS50994"/>
    </source>
</evidence>
<evidence type="ECO:0000256" key="5">
    <source>
        <dbReference type="SAM" id="MobiDB-lite"/>
    </source>
</evidence>
<dbReference type="GO" id="GO:0003676">
    <property type="term" value="F:nucleic acid binding"/>
    <property type="evidence" value="ECO:0007669"/>
    <property type="project" value="InterPro"/>
</dbReference>
<dbReference type="Gene3D" id="3.50.30.30">
    <property type="match status" value="1"/>
</dbReference>
<dbReference type="InterPro" id="IPR001584">
    <property type="entry name" value="Integrase_cat-core"/>
</dbReference>
<dbReference type="PANTHER" id="PTHR10795">
    <property type="entry name" value="PROPROTEIN CONVERTASE SUBTILISIN/KEXIN"/>
    <property type="match status" value="1"/>
</dbReference>
<gene>
    <name evidence="9" type="ORF">FSB_LOCUS29091</name>
</gene>
<reference evidence="9" key="1">
    <citation type="submission" date="2018-02" db="EMBL/GenBank/DDBJ databases">
        <authorList>
            <person name="Cohen D.B."/>
            <person name="Kent A.D."/>
        </authorList>
    </citation>
    <scope>NUCLEOTIDE SEQUENCE</scope>
</reference>
<keyword evidence="6" id="KW-0812">Transmembrane</keyword>
<feature type="transmembrane region" description="Helical" evidence="6">
    <location>
        <begin position="1543"/>
        <end position="1563"/>
    </location>
</feature>
<sequence length="1983" mass="220770">MSLFPLILQNALPWLLLLLLGVNNAISAVEEYQTYIIHLDHSHKPVIVIVGILDTGIWSESESFKDEGMSPVPQRWKGTCENGTAFSPSACNRKLIGARSFSKGLQAGGIEISKEHDFNSARDYKGHGTHTASIAVDNLVPGAKSGVPPLLRVHGLFPEIANPLAVSAFLGILISEFLFDSKQPSLDRSHQDLSIETKIGRIQPRTRRQKFLALQPRAHALPRADQRRHAPSRAPTRLTRVSFLLCHVSPSDVTLTSALVTSAPRMGSTSGHEITHPITVILDGPASYHAWSQNMTVFLKGRRLWRYVTGDIPKPVPRSDTDSGSSDGDSVAAAVVQVDDFEARLEEWESIQCRILSWFINTSVPAISSLLPRLETGQAAWSFLATRYNCTYDFALEFHIEVKLYQMRQESGQSISDYYSQTASMWEQLAAADPPLRYAEDIDLFAKYKDRRRFTQFMMGLREDFEPTRAALLSRSPLPSLDAAVKELISEENRRPHHHLSSSDVVLATPRPPSSSDRSRRFCTYCQKPGHDITECYRKKKDDKRKQHQSRGILPLPQAAAVSSAPVNDPVVTVSQLESMFHRYMSQPSPALSVTPGNKSWLLDSACCNHMTPHASHFSQKTPLVPSPIIYTADSSHMSVSHIGTISSPDLTIPDTYLVPKLSLNLLSVGQLCELGLDLHFSNHGVDVQDPLTGKLLGTGRKTGRLFELCNLQIPSHMVSSSVAATTTLSPDLWHSRLGHASLSRLQLLASQGHLGSVNFNKFDCMSCQFGKQTKLPFNNSDSFSSAPFDLVHSDVWGPAPFTTEGGSRYFVIFVDDYSRFTWIYLLKHRSDLVSIFQTFHKMIQTQFSRTIKVFRSDNAQEYHDKSFLSILDSNGTLPHYSCPYTSQQNGRAERKLRHILDVVRTLLISASVPERFWGEAALTAVYTINRIPSPTTHKKSPFELLYDKIPDYSSLRVFGCVCFVSLPSHERNKLEPRSRLCCFLGYGISQKGFRCYDPISRRLRISRHVEFWEHQTFSSRQHFPFISSSMTPIFTDPSIDLYPDPVRDSTQPPSSSDVPSLVLSPAAGSPDSDPASSAPPESPTDIRRSTRVRAPPSHLSDYHCYFALATLHEPHTYREASTNPLWQQAMADELDALHKTHTWDMTTLPPGKSAVGCKWVYKIKTRADGSVERYKARLVARGFTQEYGIDYEETFAPVARLTSVRSLLAVAAVRHWPLFQMDVKNAFLNGDLLEEVYMQPPPGYPDSQNQVCRLRRALYGLKQAPRAWFAKFSSVVAQQGFTPSSYDSALFIRHTSTGITLILLYVDDMIITGDDTAGICDLQKFLSQQFEMKDLGTLSYFLGLEVTSSSDGYYLSQAKYASDLLSKAGLTDSKTVSTPLELNVKLNTTDGEPLSDATLYRQLVGSLIYLTVTRPDLAYAVHLVSQFMSAPRSTHYAAVLRILRYIKGTLFHGLHFSAQSSLELRAYADADWAGDPTDRRSTTVLKLSTVLLPMPPRNSFGFVGSWLTWVLPRPPVLLFTATIVMLFTLPIMMFFMSAPSTLRSIVTSFVIIFSRVLFTYYLSPLRTSLLMSSPSPIHRDAYAILCPNSRWLLRHHLVFEGGSRGMAPGARLAIYKVLWKTNTIETAATDILAGMEQAILDGVDIMSLSLGLNQTSYFTDVIAISSLSAIEKGIFVVCAASNDFGFKTILNGAPWITTVGAGTLDQSFQATVTLENGISFEVSQQMMEVEMVGAYAAIFLTDKSSSLFPNEYSIPGLLLPTASGTLLKEYVTKVRNPKVKEMKFVLTRLGGKPAPQVADFSSKGPNPISPGVLKPDILAPGFGAGHINPNKAMDPGLIYDMGLQDYIEFVCGLGYTKEQMSVLIRRTQWSCNHKSINDLNYPSITAVLISKTRYPVTMNFSGVVTNVGNDTAVYRLHLENSPTGMRISVKPRTLTFTRKYQNRSFVVSIELDRDFPGVIFGFLKWIDQDSHIVSSPMVAINF</sequence>
<feature type="region of interest" description="Disordered" evidence="5">
    <location>
        <begin position="492"/>
        <end position="521"/>
    </location>
</feature>
<dbReference type="InterPro" id="IPR000209">
    <property type="entry name" value="Peptidase_S8/S53_dom"/>
</dbReference>
<feature type="region of interest" description="Disordered" evidence="5">
    <location>
        <begin position="1042"/>
        <end position="1096"/>
    </location>
</feature>
<feature type="chain" id="PRO_5014835100" description="Integrase catalytic domain-containing protein" evidence="7">
    <location>
        <begin position="29"/>
        <end position="1983"/>
    </location>
</feature>
<dbReference type="Pfam" id="PF22936">
    <property type="entry name" value="Pol_BBD"/>
    <property type="match status" value="1"/>
</dbReference>
<dbReference type="SUPFAM" id="SSF53098">
    <property type="entry name" value="Ribonuclease H-like"/>
    <property type="match status" value="1"/>
</dbReference>
<name>A0A2N9GP56_FAGSY</name>
<evidence type="ECO:0000256" key="2">
    <source>
        <dbReference type="ARBA" id="ARBA00011073"/>
    </source>
</evidence>
<dbReference type="InterPro" id="IPR013103">
    <property type="entry name" value="RVT_2"/>
</dbReference>
<evidence type="ECO:0000256" key="3">
    <source>
        <dbReference type="ARBA" id="ARBA00022729"/>
    </source>
</evidence>
<dbReference type="Gene3D" id="3.30.420.10">
    <property type="entry name" value="Ribonuclease H-like superfamily/Ribonuclease H"/>
    <property type="match status" value="1"/>
</dbReference>
<dbReference type="GO" id="GO:0004252">
    <property type="term" value="F:serine-type endopeptidase activity"/>
    <property type="evidence" value="ECO:0007669"/>
    <property type="project" value="InterPro"/>
</dbReference>
<accession>A0A2N9GP56</accession>
<dbReference type="GO" id="GO:0006508">
    <property type="term" value="P:proteolysis"/>
    <property type="evidence" value="ECO:0007669"/>
    <property type="project" value="InterPro"/>
</dbReference>
<dbReference type="InterPro" id="IPR057670">
    <property type="entry name" value="SH3_retrovirus"/>
</dbReference>
<evidence type="ECO:0000256" key="6">
    <source>
        <dbReference type="SAM" id="Phobius"/>
    </source>
</evidence>
<evidence type="ECO:0000256" key="4">
    <source>
        <dbReference type="ARBA" id="ARBA00022750"/>
    </source>
</evidence>
<keyword evidence="6" id="KW-0472">Membrane</keyword>
<dbReference type="Pfam" id="PF07727">
    <property type="entry name" value="RVT_2"/>
    <property type="match status" value="1"/>
</dbReference>
<dbReference type="SUPFAM" id="SSF56672">
    <property type="entry name" value="DNA/RNA polymerases"/>
    <property type="match status" value="1"/>
</dbReference>
<comment type="subcellular location">
    <subcellularLocation>
        <location evidence="1">Secreted</location>
    </subcellularLocation>
</comment>
<dbReference type="InterPro" id="IPR041469">
    <property type="entry name" value="Subtilisin-like_FN3"/>
</dbReference>
<evidence type="ECO:0000313" key="9">
    <source>
        <dbReference type="EMBL" id="SPD01209.1"/>
    </source>
</evidence>
<dbReference type="InterPro" id="IPR043502">
    <property type="entry name" value="DNA/RNA_pol_sf"/>
</dbReference>
<keyword evidence="3 7" id="KW-0732">Signal</keyword>
<dbReference type="Pfam" id="PF17766">
    <property type="entry name" value="fn3_6"/>
    <property type="match status" value="1"/>
</dbReference>
<dbReference type="InterPro" id="IPR054722">
    <property type="entry name" value="PolX-like_BBD"/>
</dbReference>
<dbReference type="Pfam" id="PF00082">
    <property type="entry name" value="Peptidase_S8"/>
    <property type="match status" value="1"/>
</dbReference>
<evidence type="ECO:0000256" key="7">
    <source>
        <dbReference type="SAM" id="SignalP"/>
    </source>
</evidence>
<feature type="compositionally biased region" description="Low complexity" evidence="5">
    <location>
        <begin position="1053"/>
        <end position="1080"/>
    </location>
</feature>
<evidence type="ECO:0000256" key="1">
    <source>
        <dbReference type="ARBA" id="ARBA00004613"/>
    </source>
</evidence>
<feature type="transmembrane region" description="Helical" evidence="6">
    <location>
        <begin position="1517"/>
        <end position="1536"/>
    </location>
</feature>
<dbReference type="GO" id="GO:0004190">
    <property type="term" value="F:aspartic-type endopeptidase activity"/>
    <property type="evidence" value="ECO:0007669"/>
    <property type="project" value="UniProtKB-KW"/>
</dbReference>
<dbReference type="Pfam" id="PF13976">
    <property type="entry name" value="gag_pre-integrs"/>
    <property type="match status" value="1"/>
</dbReference>
<dbReference type="SUPFAM" id="SSF52743">
    <property type="entry name" value="Subtilisin-like"/>
    <property type="match status" value="2"/>
</dbReference>
<feature type="signal peptide" evidence="7">
    <location>
        <begin position="1"/>
        <end position="28"/>
    </location>
</feature>
<dbReference type="InterPro" id="IPR012337">
    <property type="entry name" value="RNaseH-like_sf"/>
</dbReference>
<comment type="similarity">
    <text evidence="2">Belongs to the peptidase S8 family.</text>
</comment>
<proteinExistence type="inferred from homology"/>
<dbReference type="Pfam" id="PF25597">
    <property type="entry name" value="SH3_retrovirus"/>
    <property type="match status" value="1"/>
</dbReference>
<dbReference type="GO" id="GO:0015074">
    <property type="term" value="P:DNA integration"/>
    <property type="evidence" value="ECO:0007669"/>
    <property type="project" value="InterPro"/>
</dbReference>